<dbReference type="AlphaFoldDB" id="A0AA42CM34"/>
<protein>
    <submittedName>
        <fullName evidence="1">Uncharacterized protein</fullName>
    </submittedName>
</protein>
<dbReference type="Proteomes" id="UP001165667">
    <property type="component" value="Unassembled WGS sequence"/>
</dbReference>
<reference evidence="1" key="1">
    <citation type="submission" date="2022-05" db="EMBL/GenBank/DDBJ databases">
        <authorList>
            <person name="Pankratov T."/>
        </authorList>
    </citation>
    <scope>NUCLEOTIDE SEQUENCE</scope>
    <source>
        <strain evidence="1">BP6-180914</strain>
    </source>
</reference>
<dbReference type="EMBL" id="JAMOIM010000044">
    <property type="protein sequence ID" value="MCW6512259.1"/>
    <property type="molecule type" value="Genomic_DNA"/>
</dbReference>
<keyword evidence="2" id="KW-1185">Reference proteome</keyword>
<evidence type="ECO:0000313" key="1">
    <source>
        <dbReference type="EMBL" id="MCW6512259.1"/>
    </source>
</evidence>
<comment type="caution">
    <text evidence="1">The sequence shown here is derived from an EMBL/GenBank/DDBJ whole genome shotgun (WGS) entry which is preliminary data.</text>
</comment>
<accession>A0AA42CM34</accession>
<dbReference type="RefSeq" id="WP_282588633.1">
    <property type="nucleotide sequence ID" value="NZ_JAMOIM010000044.1"/>
</dbReference>
<sequence>MHIAFIAATCPGSVVGDILGGFDWGKMVVYPGRLAGRLGTLGARFCPRT</sequence>
<evidence type="ECO:0000313" key="2">
    <source>
        <dbReference type="Proteomes" id="UP001165667"/>
    </source>
</evidence>
<organism evidence="1 2">
    <name type="scientific">Lichenifustis flavocetrariae</name>
    <dbReference type="NCBI Taxonomy" id="2949735"/>
    <lineage>
        <taxon>Bacteria</taxon>
        <taxon>Pseudomonadati</taxon>
        <taxon>Pseudomonadota</taxon>
        <taxon>Alphaproteobacteria</taxon>
        <taxon>Hyphomicrobiales</taxon>
        <taxon>Lichenihabitantaceae</taxon>
        <taxon>Lichenifustis</taxon>
    </lineage>
</organism>
<gene>
    <name evidence="1" type="ORF">M8523_30520</name>
</gene>
<proteinExistence type="predicted"/>
<name>A0AA42CM34_9HYPH</name>